<name>A0A832GLU9_9BACT</name>
<accession>A0A832GLU9</accession>
<dbReference type="InterPro" id="IPR002201">
    <property type="entry name" value="Glyco_trans_9"/>
</dbReference>
<dbReference type="AlphaFoldDB" id="A0A832GLU9"/>
<dbReference type="GO" id="GO:0009244">
    <property type="term" value="P:lipopolysaccharide core region biosynthetic process"/>
    <property type="evidence" value="ECO:0007669"/>
    <property type="project" value="TreeGrafter"/>
</dbReference>
<dbReference type="GO" id="GO:0005829">
    <property type="term" value="C:cytosol"/>
    <property type="evidence" value="ECO:0007669"/>
    <property type="project" value="TreeGrafter"/>
</dbReference>
<dbReference type="CDD" id="cd03789">
    <property type="entry name" value="GT9_LPS_heptosyltransferase"/>
    <property type="match status" value="1"/>
</dbReference>
<evidence type="ECO:0000256" key="1">
    <source>
        <dbReference type="ARBA" id="ARBA00022676"/>
    </source>
</evidence>
<evidence type="ECO:0000256" key="4">
    <source>
        <dbReference type="ARBA" id="ARBA00044042"/>
    </source>
</evidence>
<evidence type="ECO:0000256" key="5">
    <source>
        <dbReference type="ARBA" id="ARBA00047503"/>
    </source>
</evidence>
<dbReference type="FunFam" id="3.40.50.2000:FF:000023">
    <property type="entry name" value="ADP-heptose--LPS heptosyltransferase II"/>
    <property type="match status" value="1"/>
</dbReference>
<sequence length="325" mass="37080">MLIRIPNWLGDALMATPVYANLSHIEPLILFGPPSFLELFEDFPKTKVLPFYKENFRLNLANLSRYREEKGLLLTNSFSSAWLFFRARLRVRMGFATDLRGLLLTQKVKPPKERMHQRDKYLYLIEKLGYPIKERELKLYLKEETLNQAKAYLKEWGLTPEREPFIILAPGAAFGPAKKWPEKYYRELALKLISQGFRVLVVGGPKERKSGQLICEGLEGAYNLCGKTNLKILAGIFTLGKALISNDSGLMHLGAALKIPQIALFGSTDPTLTGPLNERAKIIKKELPCAPCFERTCPRKHYRCLLDITPDEVYQLVKELLTPDP</sequence>
<dbReference type="EC" id="2.4.99.24" evidence="4"/>
<dbReference type="PANTHER" id="PTHR30160">
    <property type="entry name" value="TETRAACYLDISACCHARIDE 4'-KINASE-RELATED"/>
    <property type="match status" value="1"/>
</dbReference>
<keyword evidence="1" id="KW-0328">Glycosyltransferase</keyword>
<protein>
    <recommendedName>
        <fullName evidence="4">lipopolysaccharide heptosyltransferase II</fullName>
        <ecNumber evidence="4">2.4.99.24</ecNumber>
    </recommendedName>
</protein>
<reference evidence="6" key="1">
    <citation type="journal article" date="2020" name="mSystems">
        <title>Genome- and Community-Level Interaction Insights into Carbon Utilization and Element Cycling Functions of Hydrothermarchaeota in Hydrothermal Sediment.</title>
        <authorList>
            <person name="Zhou Z."/>
            <person name="Liu Y."/>
            <person name="Xu W."/>
            <person name="Pan J."/>
            <person name="Luo Z.H."/>
            <person name="Li M."/>
        </authorList>
    </citation>
    <scope>NUCLEOTIDE SEQUENCE [LARGE SCALE GENOMIC DNA]</scope>
    <source>
        <strain evidence="6">SpSt-605</strain>
    </source>
</reference>
<keyword evidence="2 6" id="KW-0808">Transferase</keyword>
<evidence type="ECO:0000256" key="3">
    <source>
        <dbReference type="ARBA" id="ARBA00043995"/>
    </source>
</evidence>
<dbReference type="NCBIfam" id="TIGR02195">
    <property type="entry name" value="heptsyl_trn_II"/>
    <property type="match status" value="1"/>
</dbReference>
<dbReference type="SUPFAM" id="SSF53756">
    <property type="entry name" value="UDP-Glycosyltransferase/glycogen phosphorylase"/>
    <property type="match status" value="1"/>
</dbReference>
<dbReference type="EMBL" id="DSZU01000022">
    <property type="protein sequence ID" value="HGV54706.1"/>
    <property type="molecule type" value="Genomic_DNA"/>
</dbReference>
<dbReference type="InterPro" id="IPR051199">
    <property type="entry name" value="LPS_LOS_Heptosyltrfase"/>
</dbReference>
<comment type="similarity">
    <text evidence="3">Belongs to the glycosyltransferase 9 family.</text>
</comment>
<dbReference type="PANTHER" id="PTHR30160:SF7">
    <property type="entry name" value="ADP-HEPTOSE--LPS HEPTOSYLTRANSFERASE 2"/>
    <property type="match status" value="1"/>
</dbReference>
<dbReference type="Pfam" id="PF01075">
    <property type="entry name" value="Glyco_transf_9"/>
    <property type="match status" value="1"/>
</dbReference>
<comment type="caution">
    <text evidence="6">The sequence shown here is derived from an EMBL/GenBank/DDBJ whole genome shotgun (WGS) entry which is preliminary data.</text>
</comment>
<evidence type="ECO:0000313" key="6">
    <source>
        <dbReference type="EMBL" id="HGV54706.1"/>
    </source>
</evidence>
<dbReference type="GO" id="GO:0008713">
    <property type="term" value="F:ADP-heptose-lipopolysaccharide heptosyltransferase activity"/>
    <property type="evidence" value="ECO:0007669"/>
    <property type="project" value="UniProtKB-EC"/>
</dbReference>
<organism evidence="6">
    <name type="scientific">Caldimicrobium thiodismutans</name>
    <dbReference type="NCBI Taxonomy" id="1653476"/>
    <lineage>
        <taxon>Bacteria</taxon>
        <taxon>Pseudomonadati</taxon>
        <taxon>Thermodesulfobacteriota</taxon>
        <taxon>Thermodesulfobacteria</taxon>
        <taxon>Thermodesulfobacteriales</taxon>
        <taxon>Thermodesulfobacteriaceae</taxon>
        <taxon>Caldimicrobium</taxon>
    </lineage>
</organism>
<evidence type="ECO:0000256" key="2">
    <source>
        <dbReference type="ARBA" id="ARBA00022679"/>
    </source>
</evidence>
<proteinExistence type="inferred from homology"/>
<dbReference type="InterPro" id="IPR011910">
    <property type="entry name" value="RfaF"/>
</dbReference>
<gene>
    <name evidence="6" type="primary">waaF</name>
    <name evidence="6" type="ORF">ENT73_01275</name>
</gene>
<dbReference type="Gene3D" id="3.40.50.2000">
    <property type="entry name" value="Glycogen Phosphorylase B"/>
    <property type="match status" value="2"/>
</dbReference>
<comment type="catalytic activity">
    <reaction evidence="5">
        <text>an L-alpha-D-Hep-(1-&gt;5)-[alpha-Kdo-(2-&gt;4)]-alpha-Kdo-(2-&gt;6)-lipid A + ADP-L-glycero-beta-D-manno-heptose = an L-alpha-D-Hep-(1-&gt;3)-L-alpha-D-Hep-(1-&gt;5)-[alpha-Kdo-(2-&gt;4)]-alpha-Kdo-(2-&gt;6)-lipid A + ADP + H(+)</text>
        <dbReference type="Rhea" id="RHEA:74071"/>
        <dbReference type="ChEBI" id="CHEBI:15378"/>
        <dbReference type="ChEBI" id="CHEBI:61506"/>
        <dbReference type="ChEBI" id="CHEBI:193068"/>
        <dbReference type="ChEBI" id="CHEBI:193069"/>
        <dbReference type="ChEBI" id="CHEBI:456216"/>
        <dbReference type="EC" id="2.4.99.24"/>
    </reaction>
</comment>